<reference evidence="8 9" key="1">
    <citation type="journal article" date="2007" name="Proc. Natl. Acad. Sci. U.S.A.">
        <title>Dandruff-associated Malassezia genomes reveal convergent and divergent virulence traits shared with plant and human fungal pathogens.</title>
        <authorList>
            <person name="Xu J."/>
            <person name="Saunders C.W."/>
            <person name="Hu P."/>
            <person name="Grant R.A."/>
            <person name="Boekhout T."/>
            <person name="Kuramae E.E."/>
            <person name="Kronstad J.W."/>
            <person name="Deangelis Y.M."/>
            <person name="Reeder N.L."/>
            <person name="Johnstone K.R."/>
            <person name="Leland M."/>
            <person name="Fieno A.M."/>
            <person name="Begley W.M."/>
            <person name="Sun Y."/>
            <person name="Lacey M.P."/>
            <person name="Chaudhary T."/>
            <person name="Keough T."/>
            <person name="Chu L."/>
            <person name="Sears R."/>
            <person name="Yuan B."/>
            <person name="Dawson T.L.Jr."/>
        </authorList>
    </citation>
    <scope>NUCLEOTIDE SEQUENCE [LARGE SCALE GENOMIC DNA]</scope>
    <source>
        <strain evidence="9">ATCC MYA-4612 / CBS 7966</strain>
    </source>
</reference>
<keyword evidence="5" id="KW-0131">Cell cycle</keyword>
<keyword evidence="3" id="KW-0498">Mitosis</keyword>
<dbReference type="PANTHER" id="PTHR13260:SF0">
    <property type="entry name" value="ANAPHASE-PROMOTING COMPLEX SUBUNIT 4"/>
    <property type="match status" value="1"/>
</dbReference>
<evidence type="ECO:0000259" key="7">
    <source>
        <dbReference type="Pfam" id="PF12896"/>
    </source>
</evidence>
<dbReference type="GO" id="GO:0034399">
    <property type="term" value="C:nuclear periphery"/>
    <property type="evidence" value="ECO:0007669"/>
    <property type="project" value="TreeGrafter"/>
</dbReference>
<evidence type="ECO:0000313" key="9">
    <source>
        <dbReference type="Proteomes" id="UP000008837"/>
    </source>
</evidence>
<protein>
    <recommendedName>
        <fullName evidence="1">Anaphase-promoting complex subunit 4</fullName>
    </recommendedName>
</protein>
<name>A8QAG9_MALGO</name>
<dbReference type="Proteomes" id="UP000008837">
    <property type="component" value="Unassembled WGS sequence"/>
</dbReference>
<dbReference type="GO" id="GO:0070979">
    <property type="term" value="P:protein K11-linked ubiquitination"/>
    <property type="evidence" value="ECO:0007669"/>
    <property type="project" value="TreeGrafter"/>
</dbReference>
<feature type="domain" description="Anaphase-promoting complex subunit 4 long" evidence="7">
    <location>
        <begin position="298"/>
        <end position="480"/>
    </location>
</feature>
<dbReference type="VEuPathDB" id="FungiDB:MGL_3728"/>
<dbReference type="GeneID" id="5853567"/>
<keyword evidence="4" id="KW-0833">Ubl conjugation pathway</keyword>
<keyword evidence="2" id="KW-0132">Cell division</keyword>
<evidence type="ECO:0000256" key="2">
    <source>
        <dbReference type="ARBA" id="ARBA00022618"/>
    </source>
</evidence>
<evidence type="ECO:0000256" key="3">
    <source>
        <dbReference type="ARBA" id="ARBA00022776"/>
    </source>
</evidence>
<evidence type="ECO:0000256" key="5">
    <source>
        <dbReference type="ARBA" id="ARBA00023306"/>
    </source>
</evidence>
<keyword evidence="9" id="KW-1185">Reference proteome</keyword>
<dbReference type="RefSeq" id="XP_001729261.1">
    <property type="nucleotide sequence ID" value="XM_001729209.1"/>
</dbReference>
<dbReference type="EMBL" id="AAYY01000014">
    <property type="protein sequence ID" value="EDP42047.1"/>
    <property type="molecule type" value="Genomic_DNA"/>
</dbReference>
<dbReference type="GO" id="GO:0031145">
    <property type="term" value="P:anaphase-promoting complex-dependent catabolic process"/>
    <property type="evidence" value="ECO:0007669"/>
    <property type="project" value="InterPro"/>
</dbReference>
<dbReference type="InterPro" id="IPR024789">
    <property type="entry name" value="APC4"/>
</dbReference>
<dbReference type="STRING" id="425265.A8QAG9"/>
<dbReference type="OMA" id="PRASEWH"/>
<evidence type="ECO:0000256" key="6">
    <source>
        <dbReference type="SAM" id="MobiDB-lite"/>
    </source>
</evidence>
<dbReference type="OrthoDB" id="10259843at2759"/>
<dbReference type="GO" id="GO:0005680">
    <property type="term" value="C:anaphase-promoting complex"/>
    <property type="evidence" value="ECO:0007669"/>
    <property type="project" value="InterPro"/>
</dbReference>
<dbReference type="AlphaFoldDB" id="A8QAG9"/>
<evidence type="ECO:0000256" key="1">
    <source>
        <dbReference type="ARBA" id="ARBA00016067"/>
    </source>
</evidence>
<dbReference type="Pfam" id="PF12896">
    <property type="entry name" value="ANAPC4"/>
    <property type="match status" value="1"/>
</dbReference>
<dbReference type="PANTHER" id="PTHR13260">
    <property type="entry name" value="ANAPHASE PROMOTING COMPLEX SUBUNIT 4 APC4"/>
    <property type="match status" value="1"/>
</dbReference>
<dbReference type="KEGG" id="mgl:MGL_3728"/>
<sequence>MELVALLSQDNAPPAPITGPPGLTPAQIAMRQRMLAMQARRMGVANPAATGQVQGVRRGPSIRLCIWRLGSAPSSVWDVTIQPPPPPAPLPRDAVESVSVLGLCWSPDGERLAVRISITRVVHNTPQHGTALLTYSVFDGAVLHTLYTPCSDAPLHCAMQWIPLPNCSPKSQALDMLAHLAPLMPIQDFSGEKSRWVGSTQRHKPAGEPPSADRVHGKGVLASVPVFLANDEPISLLLCAEDCMLHAWLNGSVPLASTHTSHRILSVAASEGHASVLVDASRHTSTFLQIEHIPLPWDATTVHLARLSTAFSTCLAHALDAAFYASHAWTSYVRPRASEWHDYWDDLARKHGVDIVMEWMTLLTTAHASPACEQLLAQLTEGTMIAMETDMKRGLKWIRRLASTGIVPACERMLIVLNEWHGCTAWSTRYPPGSPQLAPLMKNIQSCHGVALALHEQVERELLALDEFYKWWRMEQDRQERLKCGDISPAVVVHHDTLSVLELCQRGFIAPELDALLGVPSTPTASVHGSRGASAANDSSNNGDVDEDESQSNVHANIEPLFQLPTVSYDSEAGIGFDPCAPTAHSLATVEEALAWLDTDPPLCATHPTDDQWRYVFHSPMLFPGPASTCRPRALPGDACTLLERFEHVGAEAARIMSGALMHTNVESRPCGDAWSVPSTLLQRDDALRSVPSDSPSSIVAHSQRPVTRACARSARAHVHMYICDSQVCTAHVNLSSMSCCVQTTQVPLPHRVLDGAVTPQLVHLLYQASRDDEETTRVGVWHLTDAAAASTAVPATTTPLSWPPSHATTKSYGSSVAASARGTSFAVSMDRRTLSTYKPPVHMC</sequence>
<accession>A8QAG9</accession>
<evidence type="ECO:0000313" key="8">
    <source>
        <dbReference type="EMBL" id="EDP42047.1"/>
    </source>
</evidence>
<dbReference type="InterPro" id="IPR024790">
    <property type="entry name" value="APC4_long_dom"/>
</dbReference>
<dbReference type="InParanoid" id="A8QAG9"/>
<proteinExistence type="predicted"/>
<gene>
    <name evidence="8" type="ORF">MGL_3728</name>
</gene>
<organism evidence="8 9">
    <name type="scientific">Malassezia globosa (strain ATCC MYA-4612 / CBS 7966)</name>
    <name type="common">Dandruff-associated fungus</name>
    <dbReference type="NCBI Taxonomy" id="425265"/>
    <lineage>
        <taxon>Eukaryota</taxon>
        <taxon>Fungi</taxon>
        <taxon>Dikarya</taxon>
        <taxon>Basidiomycota</taxon>
        <taxon>Ustilaginomycotina</taxon>
        <taxon>Malasseziomycetes</taxon>
        <taxon>Malasseziales</taxon>
        <taxon>Malasseziaceae</taxon>
        <taxon>Malassezia</taxon>
    </lineage>
</organism>
<dbReference type="GO" id="GO:0051301">
    <property type="term" value="P:cell division"/>
    <property type="evidence" value="ECO:0007669"/>
    <property type="project" value="UniProtKB-KW"/>
</dbReference>
<evidence type="ECO:0000256" key="4">
    <source>
        <dbReference type="ARBA" id="ARBA00022786"/>
    </source>
</evidence>
<feature type="region of interest" description="Disordered" evidence="6">
    <location>
        <begin position="522"/>
        <end position="552"/>
    </location>
</feature>
<comment type="caution">
    <text evidence="8">The sequence shown here is derived from an EMBL/GenBank/DDBJ whole genome shotgun (WGS) entry which is preliminary data.</text>
</comment>